<feature type="domain" description="PHD-type" evidence="10">
    <location>
        <begin position="1288"/>
        <end position="1338"/>
    </location>
</feature>
<feature type="compositionally biased region" description="Basic residues" evidence="9">
    <location>
        <begin position="327"/>
        <end position="337"/>
    </location>
</feature>
<feature type="compositionally biased region" description="Polar residues" evidence="9">
    <location>
        <begin position="720"/>
        <end position="737"/>
    </location>
</feature>
<feature type="compositionally biased region" description="Basic and acidic residues" evidence="9">
    <location>
        <begin position="274"/>
        <end position="288"/>
    </location>
</feature>
<feature type="compositionally biased region" description="Polar residues" evidence="9">
    <location>
        <begin position="1029"/>
        <end position="1039"/>
    </location>
</feature>
<feature type="compositionally biased region" description="Basic and acidic residues" evidence="9">
    <location>
        <begin position="445"/>
        <end position="469"/>
    </location>
</feature>
<comment type="subcellular location">
    <subcellularLocation>
        <location evidence="1">Nucleus</location>
    </subcellularLocation>
</comment>
<feature type="region of interest" description="Disordered" evidence="9">
    <location>
        <begin position="374"/>
        <end position="399"/>
    </location>
</feature>
<feature type="compositionally biased region" description="Basic and acidic residues" evidence="9">
    <location>
        <begin position="669"/>
        <end position="682"/>
    </location>
</feature>
<feature type="compositionally biased region" description="Basic and acidic residues" evidence="9">
    <location>
        <begin position="1079"/>
        <end position="1089"/>
    </location>
</feature>
<feature type="compositionally biased region" description="Pro residues" evidence="9">
    <location>
        <begin position="1100"/>
        <end position="1112"/>
    </location>
</feature>
<evidence type="ECO:0000256" key="9">
    <source>
        <dbReference type="SAM" id="MobiDB-lite"/>
    </source>
</evidence>
<dbReference type="GO" id="GO:0005634">
    <property type="term" value="C:nucleus"/>
    <property type="evidence" value="ECO:0007669"/>
    <property type="project" value="UniProtKB-SubCell"/>
</dbReference>
<feature type="compositionally biased region" description="Basic and acidic residues" evidence="9">
    <location>
        <begin position="908"/>
        <end position="1021"/>
    </location>
</feature>
<feature type="compositionally biased region" description="Basic and acidic residues" evidence="9">
    <location>
        <begin position="297"/>
        <end position="306"/>
    </location>
</feature>
<feature type="compositionally biased region" description="Basic and acidic residues" evidence="9">
    <location>
        <begin position="742"/>
        <end position="779"/>
    </location>
</feature>
<keyword evidence="7" id="KW-0539">Nucleus</keyword>
<feature type="compositionally biased region" description="Basic and acidic residues" evidence="9">
    <location>
        <begin position="374"/>
        <end position="390"/>
    </location>
</feature>
<feature type="compositionally biased region" description="Basic and acidic residues" evidence="9">
    <location>
        <begin position="871"/>
        <end position="893"/>
    </location>
</feature>
<evidence type="ECO:0000256" key="6">
    <source>
        <dbReference type="ARBA" id="ARBA00023163"/>
    </source>
</evidence>
<dbReference type="Gene3D" id="1.10.20.10">
    <property type="entry name" value="Histone, subunit A"/>
    <property type="match status" value="1"/>
</dbReference>
<feature type="compositionally biased region" description="Basic residues" evidence="9">
    <location>
        <begin position="1118"/>
        <end position="1140"/>
    </location>
</feature>
<feature type="region of interest" description="Disordered" evidence="9">
    <location>
        <begin position="140"/>
        <end position="193"/>
    </location>
</feature>
<feature type="compositionally biased region" description="Basic residues" evidence="9">
    <location>
        <begin position="780"/>
        <end position="790"/>
    </location>
</feature>
<dbReference type="InterPro" id="IPR019786">
    <property type="entry name" value="Zinc_finger_PHD-type_CS"/>
</dbReference>
<gene>
    <name evidence="11" type="ORF">ACJMK2_016060</name>
</gene>
<feature type="region of interest" description="Disordered" evidence="9">
    <location>
        <begin position="274"/>
        <end position="345"/>
    </location>
</feature>
<keyword evidence="12" id="KW-1185">Reference proteome</keyword>
<dbReference type="SMART" id="SM00249">
    <property type="entry name" value="PHD"/>
    <property type="match status" value="1"/>
</dbReference>
<feature type="compositionally biased region" description="Low complexity" evidence="9">
    <location>
        <begin position="645"/>
        <end position="655"/>
    </location>
</feature>
<evidence type="ECO:0000313" key="11">
    <source>
        <dbReference type="EMBL" id="KAL3852414.1"/>
    </source>
</evidence>
<dbReference type="InterPro" id="IPR001965">
    <property type="entry name" value="Znf_PHD"/>
</dbReference>
<feature type="compositionally biased region" description="Polar residues" evidence="9">
    <location>
        <begin position="828"/>
        <end position="855"/>
    </location>
</feature>
<dbReference type="PROSITE" id="PS01359">
    <property type="entry name" value="ZF_PHD_1"/>
    <property type="match status" value="1"/>
</dbReference>
<comment type="caution">
    <text evidence="11">The sequence shown here is derived from an EMBL/GenBank/DDBJ whole genome shotgun (WGS) entry which is preliminary data.</text>
</comment>
<accession>A0ABD3USF0</accession>
<evidence type="ECO:0000256" key="3">
    <source>
        <dbReference type="ARBA" id="ARBA00022771"/>
    </source>
</evidence>
<dbReference type="CDD" id="cd15522">
    <property type="entry name" value="PHD_TAF3"/>
    <property type="match status" value="1"/>
</dbReference>
<dbReference type="Proteomes" id="UP001634394">
    <property type="component" value="Unassembled WGS sequence"/>
</dbReference>
<dbReference type="InterPro" id="IPR006565">
    <property type="entry name" value="BTP"/>
</dbReference>
<dbReference type="EMBL" id="JBJQND010000015">
    <property type="protein sequence ID" value="KAL3852414.1"/>
    <property type="molecule type" value="Genomic_DNA"/>
</dbReference>
<keyword evidence="2" id="KW-0479">Metal-binding</keyword>
<evidence type="ECO:0000256" key="5">
    <source>
        <dbReference type="ARBA" id="ARBA00023015"/>
    </source>
</evidence>
<dbReference type="CDD" id="cd22916">
    <property type="entry name" value="HFD_TAF3"/>
    <property type="match status" value="1"/>
</dbReference>
<organism evidence="11 12">
    <name type="scientific">Sinanodonta woodiana</name>
    <name type="common">Chinese pond mussel</name>
    <name type="synonym">Anodonta woodiana</name>
    <dbReference type="NCBI Taxonomy" id="1069815"/>
    <lineage>
        <taxon>Eukaryota</taxon>
        <taxon>Metazoa</taxon>
        <taxon>Spiralia</taxon>
        <taxon>Lophotrochozoa</taxon>
        <taxon>Mollusca</taxon>
        <taxon>Bivalvia</taxon>
        <taxon>Autobranchia</taxon>
        <taxon>Heteroconchia</taxon>
        <taxon>Palaeoheterodonta</taxon>
        <taxon>Unionida</taxon>
        <taxon>Unionoidea</taxon>
        <taxon>Unionidae</taxon>
        <taxon>Unioninae</taxon>
        <taxon>Sinanodonta</taxon>
    </lineage>
</organism>
<dbReference type="Pfam" id="PF00628">
    <property type="entry name" value="PHD"/>
    <property type="match status" value="1"/>
</dbReference>
<name>A0ABD3USF0_SINWO</name>
<evidence type="ECO:0000259" key="10">
    <source>
        <dbReference type="PROSITE" id="PS50016"/>
    </source>
</evidence>
<dbReference type="PROSITE" id="PS50016">
    <property type="entry name" value="ZF_PHD_2"/>
    <property type="match status" value="1"/>
</dbReference>
<dbReference type="PANTHER" id="PTHR46452:SF1">
    <property type="entry name" value="TRANSCRIPTION INITIATION FACTOR TFIID SUBUNIT 3"/>
    <property type="match status" value="1"/>
</dbReference>
<dbReference type="InterPro" id="IPR019787">
    <property type="entry name" value="Znf_PHD-finger"/>
</dbReference>
<keyword evidence="3 8" id="KW-0863">Zinc-finger</keyword>
<keyword evidence="5" id="KW-0805">Transcription regulation</keyword>
<dbReference type="GO" id="GO:0008270">
    <property type="term" value="F:zinc ion binding"/>
    <property type="evidence" value="ECO:0007669"/>
    <property type="project" value="UniProtKB-KW"/>
</dbReference>
<evidence type="ECO:0000256" key="4">
    <source>
        <dbReference type="ARBA" id="ARBA00022833"/>
    </source>
</evidence>
<feature type="region of interest" description="Disordered" evidence="9">
    <location>
        <begin position="228"/>
        <end position="261"/>
    </location>
</feature>
<proteinExistence type="predicted"/>
<evidence type="ECO:0000256" key="8">
    <source>
        <dbReference type="PROSITE-ProRule" id="PRU00146"/>
    </source>
</evidence>
<sequence length="1354" mass="151754">MSMAEQYSWSLLRVAVAQICQQLGWNSIHATPLELLTDVLERYHLQVARVTHRYAEQFGTSDPQLEDLSLAFRHLGIEISELEEYVSHIDSTPFAHEVLAYPAPKENNLQIPKPHSRELQQREEHIPEYLPLLYPEAEGKEDELEESMLTGDASTATPLPTPERNTQECGTSTSDVNLVPGEKRPLSSPSDGMHFKRQRITYHPDLPTIAGHSQYEMRSVTMTQNGILTPTREGKLPDAKTPPPGHKDLKQESSASKSSVRIIKLDFDKIPDDKDKMFSLEKSGKDKTNNSVTSVIGHKDKRDKNSKSKSSGKKNLDKKSLESLKTVKVHKLAKSGRVKSPAKSAKVTVIRKEGRKEVSLKDLLLSKDIKIAQQDKQKADVQTGKEHASENVDISSVQNSPIDLSMKTLSKMNVSGTEELIKIERDMRKIEGEKNIYFIKEKIKDKRSREKEKVKEKEKGKDKETKETLPDELEDSPSEPRLVIAENVKGKLKDSDERVKARLAAIDDTIGSVIFQSLVKDSDSGRKPEAGEWQVTMKNKNAQEVEDRVTTNAPVIVPAIDKIKKEKEPLTPIACAPDSIAASIDAVIHGFGSENETREVSESEPLLSHGTSVMSPTLSSPSLSPSKRGRKRGRGRSKGRGRGSPGCSGSPRGRGSPWGRGSPGAAVEDPIKASLEKQRSEELSVYDFPDSPEEGELLPPSHGVPVKILETPAKLPELPSGQSVIATTPTGSMSSPIQEKIQVVREKIKVEPTEQPENKADGHEKEKTKDRTRTKDREKRKERKKKKKKDKDKEKDRKEKHKEEKKHKDVIDSPHPSFPILKIRFGASPSTPGHYSITSETKMSPHTESSPSQRCDTPIPKIVIKPLPPPPDKDREHKNQEMGNIKEEFHKESTPVPFSNKASKSKKRDREELKKEKKEREERKAQEREAQLEQEAKEKETKDILEQLEREARERAAQEREAKEKLQLEKEAKERVEREEAEQLEKEAELERKSKELERKLEEKKLQLEREEKMKEEKEAVQSDEMDTNQELSKENISSLDDEEETIPAQDGVFDNLTDDLEQAEKNQAEEQDIGSPEIGRKSSTELEFYKNSSQFAPHISPPQPPQPPEPPLSQTKKAAKPRKPYKRRRSPRGSTRKMPKIASSPVKKSVDQSGDVTPLSVTEDQPMTPEIPSTSQSPSPTRITPSPRRRNISSLSSVSSPRRSPPHITPSPTPSKPQDLEGPPKSPSPSPSHSGLAVASEDRKAAALGQVIPPMPPPSIQPKGKPKQCTVFVETVGSYLNASGEKIWICPACKMPDDGSPMIGCDVCDDWYHWPCVNIKVEPASEDQWFCSKCVQPPAKKQQKKRGRKKKKP</sequence>
<feature type="region of interest" description="Disordered" evidence="9">
    <location>
        <begin position="445"/>
        <end position="480"/>
    </location>
</feature>
<evidence type="ECO:0000313" key="12">
    <source>
        <dbReference type="Proteomes" id="UP001634394"/>
    </source>
</evidence>
<dbReference type="Gene3D" id="3.30.40.10">
    <property type="entry name" value="Zinc/RING finger domain, C3HC4 (zinc finger)"/>
    <property type="match status" value="1"/>
</dbReference>
<keyword evidence="4" id="KW-0862">Zinc</keyword>
<dbReference type="InterPro" id="IPR013083">
    <property type="entry name" value="Znf_RING/FYVE/PHD"/>
</dbReference>
<protein>
    <recommendedName>
        <fullName evidence="10">PHD-type domain-containing protein</fullName>
    </recommendedName>
</protein>
<dbReference type="SUPFAM" id="SSF57903">
    <property type="entry name" value="FYVE/PHD zinc finger"/>
    <property type="match status" value="1"/>
</dbReference>
<feature type="compositionally biased region" description="Polar residues" evidence="9">
    <location>
        <begin position="1152"/>
        <end position="1166"/>
    </location>
</feature>
<evidence type="ECO:0000256" key="2">
    <source>
        <dbReference type="ARBA" id="ARBA00022723"/>
    </source>
</evidence>
<feature type="compositionally biased region" description="Polar residues" evidence="9">
    <location>
        <begin position="609"/>
        <end position="618"/>
    </location>
</feature>
<feature type="compositionally biased region" description="Low complexity" evidence="9">
    <location>
        <begin position="1169"/>
        <end position="1203"/>
    </location>
</feature>
<dbReference type="InterPro" id="IPR009072">
    <property type="entry name" value="Histone-fold"/>
</dbReference>
<evidence type="ECO:0000256" key="1">
    <source>
        <dbReference type="ARBA" id="ARBA00004123"/>
    </source>
</evidence>
<feature type="region of interest" description="Disordered" evidence="9">
    <location>
        <begin position="593"/>
        <end position="1266"/>
    </location>
</feature>
<feature type="compositionally biased region" description="Polar residues" evidence="9">
    <location>
        <begin position="152"/>
        <end position="176"/>
    </location>
</feature>
<dbReference type="InterPro" id="IPR011011">
    <property type="entry name" value="Znf_FYVE_PHD"/>
</dbReference>
<feature type="compositionally biased region" description="Basic residues" evidence="9">
    <location>
        <begin position="627"/>
        <end position="641"/>
    </location>
</feature>
<dbReference type="Pfam" id="PF07524">
    <property type="entry name" value="Bromo_TP"/>
    <property type="match status" value="1"/>
</dbReference>
<reference evidence="11 12" key="1">
    <citation type="submission" date="2024-11" db="EMBL/GenBank/DDBJ databases">
        <title>Chromosome-level genome assembly of the freshwater bivalve Anodonta woodiana.</title>
        <authorList>
            <person name="Chen X."/>
        </authorList>
    </citation>
    <scope>NUCLEOTIDE SEQUENCE [LARGE SCALE GENOMIC DNA]</scope>
    <source>
        <strain evidence="11">MN2024</strain>
        <tissue evidence="11">Gills</tissue>
    </source>
</reference>
<keyword evidence="6" id="KW-0804">Transcription</keyword>
<dbReference type="PANTHER" id="PTHR46452">
    <property type="entry name" value="TRANSCRIPTION INITIATION FACTOR TFIID SUBUNIT 3"/>
    <property type="match status" value="1"/>
</dbReference>
<evidence type="ECO:0000256" key="7">
    <source>
        <dbReference type="ARBA" id="ARBA00023242"/>
    </source>
</evidence>
<dbReference type="SMART" id="SM00576">
    <property type="entry name" value="BTP"/>
    <property type="match status" value="1"/>
</dbReference>